<reference evidence="2 3" key="1">
    <citation type="submission" date="2019-07" db="EMBL/GenBank/DDBJ databases">
        <title>Whole genome shotgun sequence of Rhodospirillum oryzae NBRC 107573.</title>
        <authorList>
            <person name="Hosoyama A."/>
            <person name="Uohara A."/>
            <person name="Ohji S."/>
            <person name="Ichikawa N."/>
        </authorList>
    </citation>
    <scope>NUCLEOTIDE SEQUENCE [LARGE SCALE GENOMIC DNA]</scope>
    <source>
        <strain evidence="2 3">NBRC 107573</strain>
    </source>
</reference>
<gene>
    <name evidence="2" type="ORF">ROR02_08620</name>
</gene>
<comment type="caution">
    <text evidence="2">The sequence shown here is derived from an EMBL/GenBank/DDBJ whole genome shotgun (WGS) entry which is preliminary data.</text>
</comment>
<evidence type="ECO:0000313" key="2">
    <source>
        <dbReference type="EMBL" id="GEO80731.1"/>
    </source>
</evidence>
<dbReference type="Proteomes" id="UP000321567">
    <property type="component" value="Unassembled WGS sequence"/>
</dbReference>
<sequence length="100" mass="10508">MPLGVTAWRGKLKHPDQRGSLPWGRASGRDQKTTWGGFPGEIGGLAAHGRGAVAGARGALFRGQKPGARVKPGKRTGALLKDARRELAIAMRVKMPGESA</sequence>
<keyword evidence="3" id="KW-1185">Reference proteome</keyword>
<feature type="region of interest" description="Disordered" evidence="1">
    <location>
        <begin position="1"/>
        <end position="32"/>
    </location>
</feature>
<evidence type="ECO:0000256" key="1">
    <source>
        <dbReference type="SAM" id="MobiDB-lite"/>
    </source>
</evidence>
<proteinExistence type="predicted"/>
<evidence type="ECO:0000313" key="3">
    <source>
        <dbReference type="Proteomes" id="UP000321567"/>
    </source>
</evidence>
<name>A0A512H5M6_9PROT</name>
<protein>
    <submittedName>
        <fullName evidence="2">Uncharacterized protein</fullName>
    </submittedName>
</protein>
<dbReference type="AlphaFoldDB" id="A0A512H5M6"/>
<organism evidence="2 3">
    <name type="scientific">Pararhodospirillum oryzae</name>
    <dbReference type="NCBI Taxonomy" id="478448"/>
    <lineage>
        <taxon>Bacteria</taxon>
        <taxon>Pseudomonadati</taxon>
        <taxon>Pseudomonadota</taxon>
        <taxon>Alphaproteobacteria</taxon>
        <taxon>Rhodospirillales</taxon>
        <taxon>Rhodospirillaceae</taxon>
        <taxon>Pararhodospirillum</taxon>
    </lineage>
</organism>
<accession>A0A512H5M6</accession>
<dbReference type="EMBL" id="BJZO01000015">
    <property type="protein sequence ID" value="GEO80731.1"/>
    <property type="molecule type" value="Genomic_DNA"/>
</dbReference>